<reference evidence="2 3" key="1">
    <citation type="submission" date="2019-10" db="EMBL/GenBank/DDBJ databases">
        <title>Rudanella paleaurantiibacter sp. nov., isolated from sludge.</title>
        <authorList>
            <person name="Xu S.Q."/>
        </authorList>
    </citation>
    <scope>NUCLEOTIDE SEQUENCE [LARGE SCALE GENOMIC DNA]</scope>
    <source>
        <strain evidence="2 3">HX-22-17</strain>
    </source>
</reference>
<evidence type="ECO:0000259" key="1">
    <source>
        <dbReference type="PROSITE" id="PS50943"/>
    </source>
</evidence>
<dbReference type="GO" id="GO:0003677">
    <property type="term" value="F:DNA binding"/>
    <property type="evidence" value="ECO:0007669"/>
    <property type="project" value="InterPro"/>
</dbReference>
<keyword evidence="3" id="KW-1185">Reference proteome</keyword>
<dbReference type="InterPro" id="IPR010982">
    <property type="entry name" value="Lambda_DNA-bd_dom_sf"/>
</dbReference>
<protein>
    <submittedName>
        <fullName evidence="2">Helix-turn-helix domain-containing protein</fullName>
    </submittedName>
</protein>
<dbReference type="AlphaFoldDB" id="A0A7J5TT66"/>
<feature type="domain" description="HTH cro/C1-type" evidence="1">
    <location>
        <begin position="24"/>
        <end position="52"/>
    </location>
</feature>
<accession>A0A7J5TT66</accession>
<evidence type="ECO:0000313" key="3">
    <source>
        <dbReference type="Proteomes" id="UP000488299"/>
    </source>
</evidence>
<dbReference type="Gene3D" id="1.10.260.40">
    <property type="entry name" value="lambda repressor-like DNA-binding domains"/>
    <property type="match status" value="1"/>
</dbReference>
<proteinExistence type="predicted"/>
<dbReference type="Proteomes" id="UP000488299">
    <property type="component" value="Unassembled WGS sequence"/>
</dbReference>
<evidence type="ECO:0000313" key="2">
    <source>
        <dbReference type="EMBL" id="KAB7726890.1"/>
    </source>
</evidence>
<dbReference type="CDD" id="cd00093">
    <property type="entry name" value="HTH_XRE"/>
    <property type="match status" value="1"/>
</dbReference>
<dbReference type="PROSITE" id="PS50943">
    <property type="entry name" value="HTH_CROC1"/>
    <property type="match status" value="1"/>
</dbReference>
<organism evidence="2 3">
    <name type="scientific">Rudanella paleaurantiibacter</name>
    <dbReference type="NCBI Taxonomy" id="2614655"/>
    <lineage>
        <taxon>Bacteria</taxon>
        <taxon>Pseudomonadati</taxon>
        <taxon>Bacteroidota</taxon>
        <taxon>Cytophagia</taxon>
        <taxon>Cytophagales</taxon>
        <taxon>Cytophagaceae</taxon>
        <taxon>Rudanella</taxon>
    </lineage>
</organism>
<dbReference type="RefSeq" id="WP_152126676.1">
    <property type="nucleotide sequence ID" value="NZ_WELI01000013.1"/>
</dbReference>
<name>A0A7J5TT66_9BACT</name>
<dbReference type="SUPFAM" id="SSF47413">
    <property type="entry name" value="lambda repressor-like DNA-binding domains"/>
    <property type="match status" value="1"/>
</dbReference>
<dbReference type="InterPro" id="IPR001387">
    <property type="entry name" value="Cro/C1-type_HTH"/>
</dbReference>
<gene>
    <name evidence="2" type="ORF">F5984_23560</name>
</gene>
<dbReference type="EMBL" id="WELI01000013">
    <property type="protein sequence ID" value="KAB7726890.1"/>
    <property type="molecule type" value="Genomic_DNA"/>
</dbReference>
<sequence length="127" mass="15058">MVQKIDLGEVENLKDKIGQRFEILRRDLNLSQAELAEEMGTTQNLIFRLENGLKVSQTSLFSAFLYFYKNKQLNPEWLFSPENEYVPQYHDEKLLNIQHNIAKSRKKLDLINDLIRQFKDNDLMPDL</sequence>
<comment type="caution">
    <text evidence="2">The sequence shown here is derived from an EMBL/GenBank/DDBJ whole genome shotgun (WGS) entry which is preliminary data.</text>
</comment>
<dbReference type="Pfam" id="PF01381">
    <property type="entry name" value="HTH_3"/>
    <property type="match status" value="1"/>
</dbReference>